<gene>
    <name evidence="3" type="ORF">I6H06_04675</name>
    <name evidence="4" type="ORF">NFI99_00105</name>
</gene>
<name>A0AAP9XYD0_BURGL</name>
<dbReference type="EMBL" id="CP065600">
    <property type="protein sequence ID" value="QPQ91026.1"/>
    <property type="molecule type" value="Genomic_DNA"/>
</dbReference>
<feature type="region of interest" description="Disordered" evidence="1">
    <location>
        <begin position="47"/>
        <end position="79"/>
    </location>
</feature>
<dbReference type="GeneID" id="45693687"/>
<keyword evidence="2" id="KW-1133">Transmembrane helix</keyword>
<evidence type="ECO:0008006" key="7">
    <source>
        <dbReference type="Google" id="ProtNLM"/>
    </source>
</evidence>
<dbReference type="EMBL" id="CP099583">
    <property type="protein sequence ID" value="USS42935.1"/>
    <property type="molecule type" value="Genomic_DNA"/>
</dbReference>
<reference evidence="4" key="2">
    <citation type="submission" date="2022-06" db="EMBL/GenBank/DDBJ databases">
        <title>Draft genome sequence of Burkholderia glumae strain GR20004 isolated from rice panicle showing bacterial panicle blight.</title>
        <authorList>
            <person name="Choi S.Y."/>
            <person name="Lee Y.H."/>
        </authorList>
    </citation>
    <scope>NUCLEOTIDE SEQUENCE</scope>
    <source>
        <strain evidence="4">GR20004</strain>
    </source>
</reference>
<evidence type="ECO:0000313" key="3">
    <source>
        <dbReference type="EMBL" id="QPQ91026.1"/>
    </source>
</evidence>
<sequence length="79" mass="8026">MTSDNNTHAALARSLRIVGYGALAALAIALFVAMCAILRDSALDREATHQAPTDTLELHGSTGASPDAAPEAPTARAPG</sequence>
<evidence type="ECO:0000313" key="5">
    <source>
        <dbReference type="Proteomes" id="UP000594892"/>
    </source>
</evidence>
<evidence type="ECO:0000256" key="1">
    <source>
        <dbReference type="SAM" id="MobiDB-lite"/>
    </source>
</evidence>
<protein>
    <recommendedName>
        <fullName evidence="7">Sperm-specific protein Phi-1</fullName>
    </recommendedName>
</protein>
<organism evidence="3 5">
    <name type="scientific">Burkholderia glumae</name>
    <name type="common">Pseudomonas glumae</name>
    <dbReference type="NCBI Taxonomy" id="337"/>
    <lineage>
        <taxon>Bacteria</taxon>
        <taxon>Pseudomonadati</taxon>
        <taxon>Pseudomonadota</taxon>
        <taxon>Betaproteobacteria</taxon>
        <taxon>Burkholderiales</taxon>
        <taxon>Burkholderiaceae</taxon>
        <taxon>Burkholderia</taxon>
    </lineage>
</organism>
<feature type="transmembrane region" description="Helical" evidence="2">
    <location>
        <begin position="17"/>
        <end position="38"/>
    </location>
</feature>
<keyword evidence="2" id="KW-0812">Transmembrane</keyword>
<dbReference type="AlphaFoldDB" id="A0AAP9XYD0"/>
<reference evidence="3 5" key="1">
    <citation type="submission" date="2020-12" db="EMBL/GenBank/DDBJ databases">
        <title>FDA dAtabase for Regulatory Grade micrObial Sequences (FDA-ARGOS): Supporting development and validation of Infectious Disease Dx tests.</title>
        <authorList>
            <person name="Minogue T."/>
            <person name="Wolcott M."/>
            <person name="Wasieloski L."/>
            <person name="Aguilar W."/>
            <person name="Moore D."/>
            <person name="Jaissle J."/>
            <person name="Tallon L."/>
            <person name="Sadzewicz L."/>
            <person name="Zhao X."/>
            <person name="Boylan J."/>
            <person name="Ott S."/>
            <person name="Bowen H."/>
            <person name="Vavikolanu K."/>
            <person name="Mehta A."/>
            <person name="Aluvathingal J."/>
            <person name="Nadendla S."/>
            <person name="Yan Y."/>
            <person name="Sichtig H."/>
        </authorList>
    </citation>
    <scope>NUCLEOTIDE SEQUENCE [LARGE SCALE GENOMIC DNA]</scope>
    <source>
        <strain evidence="3 5">FDAARGOS_949</strain>
    </source>
</reference>
<evidence type="ECO:0000313" key="4">
    <source>
        <dbReference type="EMBL" id="USS42935.1"/>
    </source>
</evidence>
<keyword evidence="6" id="KW-1185">Reference proteome</keyword>
<dbReference type="Proteomes" id="UP000594892">
    <property type="component" value="Chromosome 1"/>
</dbReference>
<dbReference type="Proteomes" id="UP001056386">
    <property type="component" value="Chromosome 2"/>
</dbReference>
<accession>A0AAP9XYD0</accession>
<proteinExistence type="predicted"/>
<keyword evidence="2" id="KW-0472">Membrane</keyword>
<evidence type="ECO:0000256" key="2">
    <source>
        <dbReference type="SAM" id="Phobius"/>
    </source>
</evidence>
<dbReference type="RefSeq" id="WP_012732919.1">
    <property type="nucleotide sequence ID" value="NZ_CP021075.1"/>
</dbReference>
<evidence type="ECO:0000313" key="6">
    <source>
        <dbReference type="Proteomes" id="UP001056386"/>
    </source>
</evidence>